<sequence>MDAKAPRSDSPYAKWTRESLLAHIKSLEEELQKNQLALPPLPSLARPEGLAKKKKNKAEADGTPGAGEDGQKPAKKAKVVKDIDPSKYNSRYIALKFAYQGKRYGGFEYQESQELPTIEDELWKALTRTRLIYPKDANVVDFDCCEYSKCGRTDRGVSAFGQVVTLRVRSNRPLPKPEGSAGGVTEAMEVDSTEKAPEKEWDPIRDEIRYCSVLNRVLPPDIRILAWYPDPPADFVARFSCRERQYRYFFTQPAYAPIPGPLQNSQSSNGWLDIDRMRNAAKHFQGSHDFRNFCKADPSKLRTNYTRTMFEVDVVEVPEASTDLAAYMQSEVLKPEAGPVKSEGLEMNPRGTKVYYFSVKGSAFLWHQIRCMVYVLFLVGQGLEEPSVILDLLDVEKTPARPAYPMADDVPLVLWDCIFPVEGDAERRDAVPWVWADADEQSALGFSRNGNIEALWSEWRGKKMDEMLAAQLLLMVSKQGQTPKILESKERAVAILGDKTLPPRIFEGGNASFFGPRKYIPLEKLKKGIPVDEANDAYARKNGYKDAQEMRLKRGYREAE</sequence>
<protein>
    <submittedName>
        <fullName evidence="6">tRNA pseudouridine(38/39) synthase</fullName>
    </submittedName>
</protein>
<feature type="domain" description="Pseudouridine synthase I TruA alpha/beta" evidence="5">
    <location>
        <begin position="280"/>
        <end position="420"/>
    </location>
</feature>
<dbReference type="EMBL" id="APWK03000133">
    <property type="protein sequence ID" value="PHH50379.1"/>
    <property type="molecule type" value="Genomic_DNA"/>
</dbReference>
<evidence type="ECO:0000259" key="5">
    <source>
        <dbReference type="Pfam" id="PF01416"/>
    </source>
</evidence>
<dbReference type="STRING" id="1035309.A0A2C5WCF3"/>
<proteinExistence type="inferred from homology"/>
<dbReference type="GO" id="GO:1990481">
    <property type="term" value="P:mRNA pseudouridine synthesis"/>
    <property type="evidence" value="ECO:0007669"/>
    <property type="project" value="TreeGrafter"/>
</dbReference>
<dbReference type="InterPro" id="IPR020097">
    <property type="entry name" value="PsdUridine_synth_TruA_a/b_dom"/>
</dbReference>
<evidence type="ECO:0000256" key="2">
    <source>
        <dbReference type="ARBA" id="ARBA00022694"/>
    </source>
</evidence>
<dbReference type="GO" id="GO:0031119">
    <property type="term" value="P:tRNA pseudouridine synthesis"/>
    <property type="evidence" value="ECO:0007669"/>
    <property type="project" value="TreeGrafter"/>
</dbReference>
<dbReference type="GO" id="GO:0005634">
    <property type="term" value="C:nucleus"/>
    <property type="evidence" value="ECO:0007669"/>
    <property type="project" value="TreeGrafter"/>
</dbReference>
<dbReference type="GO" id="GO:0005737">
    <property type="term" value="C:cytoplasm"/>
    <property type="evidence" value="ECO:0007669"/>
    <property type="project" value="TreeGrafter"/>
</dbReference>
<dbReference type="CDD" id="cd02569">
    <property type="entry name" value="PseudoU_synth_ScPus3"/>
    <property type="match status" value="1"/>
</dbReference>
<dbReference type="InterPro" id="IPR001406">
    <property type="entry name" value="PsdUridine_synth_TruA"/>
</dbReference>
<accession>A0A2C5WCF3</accession>
<dbReference type="Proteomes" id="UP000222788">
    <property type="component" value="Unassembled WGS sequence"/>
</dbReference>
<dbReference type="InterPro" id="IPR020095">
    <property type="entry name" value="PsdUridine_synth_TruA_C"/>
</dbReference>
<feature type="region of interest" description="Disordered" evidence="4">
    <location>
        <begin position="35"/>
        <end position="79"/>
    </location>
</feature>
<name>A0A2C5WCF3_9PEZI</name>
<dbReference type="PANTHER" id="PTHR11142:SF5">
    <property type="entry name" value="TRNA PSEUDOURIDINE(38_39) SYNTHASE"/>
    <property type="match status" value="1"/>
</dbReference>
<dbReference type="OrthoDB" id="25767at2759"/>
<keyword evidence="2" id="KW-0819">tRNA processing</keyword>
<dbReference type="InterPro" id="IPR020103">
    <property type="entry name" value="PsdUridine_synth_cat_dom_sf"/>
</dbReference>
<reference evidence="6 7" key="1">
    <citation type="journal article" date="2013" name="Fungal Biol.">
        <title>Analysis of microsatellite markers in the genome of the plant pathogen Ceratocystis fimbriata.</title>
        <authorList>
            <person name="Simpson M.C."/>
            <person name="Wilken P.M."/>
            <person name="Coetzee M.P."/>
            <person name="Wingfield M.J."/>
            <person name="Wingfield B.D."/>
        </authorList>
    </citation>
    <scope>NUCLEOTIDE SEQUENCE [LARGE SCALE GENOMIC DNA]</scope>
    <source>
        <strain evidence="6 7">CBS 114723</strain>
    </source>
</reference>
<organism evidence="6 7">
    <name type="scientific">Ceratocystis fimbriata CBS 114723</name>
    <dbReference type="NCBI Taxonomy" id="1035309"/>
    <lineage>
        <taxon>Eukaryota</taxon>
        <taxon>Fungi</taxon>
        <taxon>Dikarya</taxon>
        <taxon>Ascomycota</taxon>
        <taxon>Pezizomycotina</taxon>
        <taxon>Sordariomycetes</taxon>
        <taxon>Hypocreomycetidae</taxon>
        <taxon>Microascales</taxon>
        <taxon>Ceratocystidaceae</taxon>
        <taxon>Ceratocystis</taxon>
    </lineage>
</organism>
<gene>
    <name evidence="6" type="primary">PUS3</name>
    <name evidence="6" type="ORF">CFIMG_007430RA00001</name>
</gene>
<dbReference type="InterPro" id="IPR041707">
    <property type="entry name" value="Pus3-like"/>
</dbReference>
<comment type="similarity">
    <text evidence="1">Belongs to the tRNA pseudouridine synthase TruA family.</text>
</comment>
<reference evidence="6 7" key="2">
    <citation type="journal article" date="2013" name="IMA Fungus">
        <title>IMA Genome-F 1: Ceratocystis fimbriata: Draft nuclear genome sequence for the plant pathogen, Ceratocystis fimbriata.</title>
        <authorList>
            <person name="Wilken P.M."/>
            <person name="Steenkamp E.T."/>
            <person name="Wingfield M.J."/>
            <person name="de Beer Z.W."/>
            <person name="Wingfield B.D."/>
        </authorList>
    </citation>
    <scope>NUCLEOTIDE SEQUENCE [LARGE SCALE GENOMIC DNA]</scope>
    <source>
        <strain evidence="6 7">CBS 114723</strain>
    </source>
</reference>
<dbReference type="PANTHER" id="PTHR11142">
    <property type="entry name" value="PSEUDOURIDYLATE SYNTHASE"/>
    <property type="match status" value="1"/>
</dbReference>
<dbReference type="GO" id="GO:0009982">
    <property type="term" value="F:pseudouridine synthase activity"/>
    <property type="evidence" value="ECO:0007669"/>
    <property type="project" value="InterPro"/>
</dbReference>
<feature type="region of interest" description="Disordered" evidence="4">
    <location>
        <begin position="171"/>
        <end position="198"/>
    </location>
</feature>
<comment type="caution">
    <text evidence="6">The sequence shown here is derived from an EMBL/GenBank/DDBJ whole genome shotgun (WGS) entry which is preliminary data.</text>
</comment>
<keyword evidence="3" id="KW-0413">Isomerase</keyword>
<dbReference type="Gene3D" id="3.30.70.580">
    <property type="entry name" value="Pseudouridine synthase I, catalytic domain, N-terminal subdomain"/>
    <property type="match status" value="1"/>
</dbReference>
<dbReference type="SUPFAM" id="SSF55120">
    <property type="entry name" value="Pseudouridine synthase"/>
    <property type="match status" value="1"/>
</dbReference>
<dbReference type="AlphaFoldDB" id="A0A2C5WCF3"/>
<keyword evidence="7" id="KW-1185">Reference proteome</keyword>
<dbReference type="GO" id="GO:0003723">
    <property type="term" value="F:RNA binding"/>
    <property type="evidence" value="ECO:0007669"/>
    <property type="project" value="InterPro"/>
</dbReference>
<dbReference type="HAMAP" id="MF_00171">
    <property type="entry name" value="TruA"/>
    <property type="match status" value="1"/>
</dbReference>
<evidence type="ECO:0000256" key="3">
    <source>
        <dbReference type="ARBA" id="ARBA00023235"/>
    </source>
</evidence>
<dbReference type="InterPro" id="IPR020094">
    <property type="entry name" value="TruA/RsuA/RluB/E/F_N"/>
</dbReference>
<evidence type="ECO:0000256" key="4">
    <source>
        <dbReference type="SAM" id="MobiDB-lite"/>
    </source>
</evidence>
<evidence type="ECO:0000256" key="1">
    <source>
        <dbReference type="ARBA" id="ARBA00009375"/>
    </source>
</evidence>
<dbReference type="Gene3D" id="3.30.70.660">
    <property type="entry name" value="Pseudouridine synthase I, catalytic domain, C-terminal subdomain"/>
    <property type="match status" value="1"/>
</dbReference>
<evidence type="ECO:0000313" key="7">
    <source>
        <dbReference type="Proteomes" id="UP000222788"/>
    </source>
</evidence>
<evidence type="ECO:0000313" key="6">
    <source>
        <dbReference type="EMBL" id="PHH50379.1"/>
    </source>
</evidence>
<dbReference type="Pfam" id="PF01416">
    <property type="entry name" value="PseudoU_synth_1"/>
    <property type="match status" value="1"/>
</dbReference>